<evidence type="ECO:0008006" key="9">
    <source>
        <dbReference type="Google" id="ProtNLM"/>
    </source>
</evidence>
<name>A0A6F8PJH7_9GAMM</name>
<dbReference type="PANTHER" id="PTHR38776:SF1">
    <property type="entry name" value="MLTA-INTERACTING PROTEIN-RELATED"/>
    <property type="match status" value="1"/>
</dbReference>
<dbReference type="GO" id="GO:0009279">
    <property type="term" value="C:cell outer membrane"/>
    <property type="evidence" value="ECO:0007669"/>
    <property type="project" value="UniProtKB-SubCell"/>
</dbReference>
<keyword evidence="4" id="KW-0472">Membrane</keyword>
<dbReference type="EMBL" id="AP021888">
    <property type="protein sequence ID" value="BBP42261.1"/>
    <property type="molecule type" value="Genomic_DNA"/>
</dbReference>
<keyword evidence="8" id="KW-1185">Reference proteome</keyword>
<dbReference type="Proteomes" id="UP000501466">
    <property type="component" value="Chromosome"/>
</dbReference>
<protein>
    <recommendedName>
        <fullName evidence="9">Outer membrane protein</fullName>
    </recommendedName>
</protein>
<dbReference type="KEGG" id="tzo:THMIRHAT_00070"/>
<comment type="subcellular location">
    <subcellularLocation>
        <location evidence="1">Cell outer membrane</location>
    </subcellularLocation>
</comment>
<comment type="similarity">
    <text evidence="2">Belongs to the MipA/OmpV family.</text>
</comment>
<evidence type="ECO:0000313" key="8">
    <source>
        <dbReference type="Proteomes" id="UP000501466"/>
    </source>
</evidence>
<evidence type="ECO:0000256" key="5">
    <source>
        <dbReference type="ARBA" id="ARBA00023237"/>
    </source>
</evidence>
<dbReference type="AlphaFoldDB" id="A0A6F8PJH7"/>
<evidence type="ECO:0000256" key="3">
    <source>
        <dbReference type="ARBA" id="ARBA00022729"/>
    </source>
</evidence>
<reference evidence="8" key="1">
    <citation type="submission" date="2019-11" db="EMBL/GenBank/DDBJ databases">
        <title>Isolation and characterization of two novel species in the genus Thiomicrorhabdus.</title>
        <authorList>
            <person name="Mochizuki J."/>
            <person name="Kojima H."/>
            <person name="Fukui M."/>
        </authorList>
    </citation>
    <scope>NUCLEOTIDE SEQUENCE [LARGE SCALE GENOMIC DNA]</scope>
    <source>
        <strain evidence="8">AkT22</strain>
    </source>
</reference>
<evidence type="ECO:0000256" key="4">
    <source>
        <dbReference type="ARBA" id="ARBA00023136"/>
    </source>
</evidence>
<dbReference type="PANTHER" id="PTHR38776">
    <property type="entry name" value="MLTA-INTERACTING PROTEIN-RELATED"/>
    <property type="match status" value="1"/>
</dbReference>
<evidence type="ECO:0000256" key="2">
    <source>
        <dbReference type="ARBA" id="ARBA00005722"/>
    </source>
</evidence>
<proteinExistence type="inferred from homology"/>
<keyword evidence="3 6" id="KW-0732">Signal</keyword>
<dbReference type="Pfam" id="PF06629">
    <property type="entry name" value="MipA"/>
    <property type="match status" value="1"/>
</dbReference>
<dbReference type="InterPro" id="IPR010583">
    <property type="entry name" value="MipA"/>
</dbReference>
<keyword evidence="5" id="KW-0998">Cell outer membrane</keyword>
<evidence type="ECO:0000313" key="7">
    <source>
        <dbReference type="EMBL" id="BBP42261.1"/>
    </source>
</evidence>
<evidence type="ECO:0000256" key="6">
    <source>
        <dbReference type="SAM" id="SignalP"/>
    </source>
</evidence>
<accession>A0A6F8PJH7</accession>
<dbReference type="RefSeq" id="WP_173289509.1">
    <property type="nucleotide sequence ID" value="NZ_AP021888.1"/>
</dbReference>
<gene>
    <name evidence="7" type="ORF">THMIRHAT_00070</name>
</gene>
<sequence length="279" mass="31697">MLSKSSLSLWLSCLYLYQPLLFAQQTLPKWEFGLGPSLVSYPDYPGSKEKNDLLLPFPYFTYRSKDLTIDQREVKKPLYELGPLELDLSLSISVPVSSKDNQARNGMEDLDGSVGLGPVFKYTLYRKHISELKLELPIRAILATDFRSIHQEGWVTSPGIYYYYRRNLGNHQRIKATFGTSADFATAQYNDYFYGVNPTEATATRPAYQATGGFANMSYSASINWHIGQFWIGGFYRQRDLKQAVTAASPLVETTRGETYGLVFTWNFLTSDETVDTLE</sequence>
<feature type="signal peptide" evidence="6">
    <location>
        <begin position="1"/>
        <end position="23"/>
    </location>
</feature>
<evidence type="ECO:0000256" key="1">
    <source>
        <dbReference type="ARBA" id="ARBA00004442"/>
    </source>
</evidence>
<organism evidence="7 8">
    <name type="scientific">Thiosulfativibrio zosterae</name>
    <dbReference type="NCBI Taxonomy" id="2675053"/>
    <lineage>
        <taxon>Bacteria</taxon>
        <taxon>Pseudomonadati</taxon>
        <taxon>Pseudomonadota</taxon>
        <taxon>Gammaproteobacteria</taxon>
        <taxon>Thiotrichales</taxon>
        <taxon>Piscirickettsiaceae</taxon>
        <taxon>Thiosulfativibrio</taxon>
    </lineage>
</organism>
<feature type="chain" id="PRO_5026142698" description="Outer membrane protein" evidence="6">
    <location>
        <begin position="24"/>
        <end position="279"/>
    </location>
</feature>